<feature type="transmembrane region" description="Helical" evidence="1">
    <location>
        <begin position="72"/>
        <end position="94"/>
    </location>
</feature>
<proteinExistence type="predicted"/>
<sequence>MEKIDLENITPRKSYFSIITLIIFFSVIISVPSIVFIYITYANINLKLYTESYDLIKPIISPRLLNPDKIFIFQWIGFSCFSFFLIMMLFVGVLFNNRKISVNKKIVYISFILLMLIAWISFISVAQNEYANFQLFFKYQNLTNYYENSNYPEDNREAWIAMENIKKQFTINYDNNYIFGWLSNNNVWWMLFAQLSVAIISFITLQDHLFKKTDIEENIDRIIKINIKKSEFGDSFIKKIYNRLFVVTEKNISLLMIISSTLLILPQLIYTIAISSGESAVSSFANWNYLVPKIVTDDQNFQEYIKLAENQPFSFFTLIQLPVIAVGLTMSTMIIFIAIYFKNDKYTDGLYLAQFVIFIGELFFTIIVTVISKYQLQHLENIWNQDSGIKKSFLDLYNSFQKSETLEGDHKIFYNNFFNLVFGKDAIFRILFIDLKSDSPKINSLWLSSSQYIAESIISFSFAVVATAVIGNKMHLIRKEKNKLLQEHGTE</sequence>
<feature type="transmembrane region" description="Helical" evidence="1">
    <location>
        <begin position="252"/>
        <end position="273"/>
    </location>
</feature>
<dbReference type="KEGG" id="salx:SALLE_v1c02420"/>
<feature type="transmembrane region" description="Helical" evidence="1">
    <location>
        <begin position="106"/>
        <end position="126"/>
    </location>
</feature>
<reference evidence="2 3" key="1">
    <citation type="submission" date="2018-07" db="EMBL/GenBank/DDBJ databases">
        <title>Complete genome sequence of Spiroplasma alleghenense PLHS-1 (ATCC 51752).</title>
        <authorList>
            <person name="Chou L."/>
            <person name="Lee T.-Y."/>
            <person name="Tsai Y.-M."/>
            <person name="Kuo C.-H."/>
        </authorList>
    </citation>
    <scope>NUCLEOTIDE SEQUENCE [LARGE SCALE GENOMIC DNA]</scope>
    <source>
        <strain evidence="2 3">PLHS-1</strain>
    </source>
</reference>
<dbReference type="AlphaFoldDB" id="A0A345Z2T9"/>
<keyword evidence="3" id="KW-1185">Reference proteome</keyword>
<feature type="transmembrane region" description="Helical" evidence="1">
    <location>
        <begin position="319"/>
        <end position="341"/>
    </location>
</feature>
<evidence type="ECO:0000313" key="2">
    <source>
        <dbReference type="EMBL" id="AXK50918.1"/>
    </source>
</evidence>
<feature type="transmembrane region" description="Helical" evidence="1">
    <location>
        <begin position="15"/>
        <end position="39"/>
    </location>
</feature>
<feature type="transmembrane region" description="Helical" evidence="1">
    <location>
        <begin position="350"/>
        <end position="371"/>
    </location>
</feature>
<name>A0A345Z2T9_9MOLU</name>
<evidence type="ECO:0000256" key="1">
    <source>
        <dbReference type="SAM" id="Phobius"/>
    </source>
</evidence>
<gene>
    <name evidence="2" type="ORF">SALLE_v1c02420</name>
</gene>
<organism evidence="2 3">
    <name type="scientific">Spiroplasma alleghenense</name>
    <dbReference type="NCBI Taxonomy" id="216931"/>
    <lineage>
        <taxon>Bacteria</taxon>
        <taxon>Bacillati</taxon>
        <taxon>Mycoplasmatota</taxon>
        <taxon>Mollicutes</taxon>
        <taxon>Entomoplasmatales</taxon>
        <taxon>Spiroplasmataceae</taxon>
        <taxon>Spiroplasma</taxon>
    </lineage>
</organism>
<protein>
    <recommendedName>
        <fullName evidence="4">Transmembrane protein</fullName>
    </recommendedName>
</protein>
<feature type="transmembrane region" description="Helical" evidence="1">
    <location>
        <begin position="452"/>
        <end position="471"/>
    </location>
</feature>
<dbReference type="EMBL" id="CP031376">
    <property type="protein sequence ID" value="AXK50918.1"/>
    <property type="molecule type" value="Genomic_DNA"/>
</dbReference>
<evidence type="ECO:0000313" key="3">
    <source>
        <dbReference type="Proteomes" id="UP000254792"/>
    </source>
</evidence>
<dbReference type="RefSeq" id="WP_115557839.1">
    <property type="nucleotide sequence ID" value="NZ_CP031376.1"/>
</dbReference>
<accession>A0A345Z2T9</accession>
<keyword evidence="1" id="KW-0812">Transmembrane</keyword>
<keyword evidence="1" id="KW-0472">Membrane</keyword>
<dbReference type="OrthoDB" id="388461at2"/>
<dbReference type="Proteomes" id="UP000254792">
    <property type="component" value="Chromosome"/>
</dbReference>
<feature type="transmembrane region" description="Helical" evidence="1">
    <location>
        <begin position="187"/>
        <end position="205"/>
    </location>
</feature>
<keyword evidence="1" id="KW-1133">Transmembrane helix</keyword>
<evidence type="ECO:0008006" key="4">
    <source>
        <dbReference type="Google" id="ProtNLM"/>
    </source>
</evidence>